<dbReference type="AlphaFoldDB" id="A0A9W6ZPA9"/>
<dbReference type="Proteomes" id="UP001165082">
    <property type="component" value="Unassembled WGS sequence"/>
</dbReference>
<dbReference type="PANTHER" id="PTHR42920">
    <property type="entry name" value="OS03G0707200 PROTEIN-RELATED"/>
    <property type="match status" value="1"/>
</dbReference>
<feature type="transmembrane region" description="Helical" evidence="6">
    <location>
        <begin position="140"/>
        <end position="158"/>
    </location>
</feature>
<evidence type="ECO:0000313" key="9">
    <source>
        <dbReference type="Proteomes" id="UP001165082"/>
    </source>
</evidence>
<dbReference type="EMBL" id="BRXZ01000889">
    <property type="protein sequence ID" value="GMH56706.1"/>
    <property type="molecule type" value="Genomic_DNA"/>
</dbReference>
<gene>
    <name evidence="8" type="ORF">TrRE_jg2241</name>
</gene>
<organism evidence="8 9">
    <name type="scientific">Triparma retinervis</name>
    <dbReference type="NCBI Taxonomy" id="2557542"/>
    <lineage>
        <taxon>Eukaryota</taxon>
        <taxon>Sar</taxon>
        <taxon>Stramenopiles</taxon>
        <taxon>Ochrophyta</taxon>
        <taxon>Bolidophyceae</taxon>
        <taxon>Parmales</taxon>
        <taxon>Triparmaceae</taxon>
        <taxon>Triparma</taxon>
    </lineage>
</organism>
<keyword evidence="2" id="KW-1003">Cell membrane</keyword>
<evidence type="ECO:0000256" key="3">
    <source>
        <dbReference type="ARBA" id="ARBA00022692"/>
    </source>
</evidence>
<feature type="transmembrane region" description="Helical" evidence="6">
    <location>
        <begin position="170"/>
        <end position="190"/>
    </location>
</feature>
<protein>
    <recommendedName>
        <fullName evidence="7">EamA domain-containing protein</fullName>
    </recommendedName>
</protein>
<dbReference type="PANTHER" id="PTHR42920:SF5">
    <property type="entry name" value="EAMA DOMAIN-CONTAINING PROTEIN"/>
    <property type="match status" value="1"/>
</dbReference>
<keyword evidence="9" id="KW-1185">Reference proteome</keyword>
<feature type="transmembrane region" description="Helical" evidence="6">
    <location>
        <begin position="100"/>
        <end position="120"/>
    </location>
</feature>
<evidence type="ECO:0000256" key="5">
    <source>
        <dbReference type="ARBA" id="ARBA00023136"/>
    </source>
</evidence>
<name>A0A9W6ZPA9_9STRA</name>
<comment type="caution">
    <text evidence="8">The sequence shown here is derived from an EMBL/GenBank/DDBJ whole genome shotgun (WGS) entry which is preliminary data.</text>
</comment>
<feature type="non-terminal residue" evidence="8">
    <location>
        <position position="208"/>
    </location>
</feature>
<evidence type="ECO:0000259" key="7">
    <source>
        <dbReference type="Pfam" id="PF00892"/>
    </source>
</evidence>
<evidence type="ECO:0000256" key="6">
    <source>
        <dbReference type="SAM" id="Phobius"/>
    </source>
</evidence>
<keyword evidence="3 6" id="KW-0812">Transmembrane</keyword>
<keyword evidence="5 6" id="KW-0472">Membrane</keyword>
<feature type="transmembrane region" description="Helical" evidence="6">
    <location>
        <begin position="71"/>
        <end position="88"/>
    </location>
</feature>
<feature type="transmembrane region" description="Helical" evidence="6">
    <location>
        <begin position="12"/>
        <end position="30"/>
    </location>
</feature>
<evidence type="ECO:0000313" key="8">
    <source>
        <dbReference type="EMBL" id="GMH56706.1"/>
    </source>
</evidence>
<evidence type="ECO:0000256" key="1">
    <source>
        <dbReference type="ARBA" id="ARBA00004651"/>
    </source>
</evidence>
<feature type="domain" description="EamA" evidence="7">
    <location>
        <begin position="69"/>
        <end position="193"/>
    </location>
</feature>
<evidence type="ECO:0000256" key="4">
    <source>
        <dbReference type="ARBA" id="ARBA00022989"/>
    </source>
</evidence>
<evidence type="ECO:0000256" key="2">
    <source>
        <dbReference type="ARBA" id="ARBA00022475"/>
    </source>
</evidence>
<reference evidence="8" key="1">
    <citation type="submission" date="2022-07" db="EMBL/GenBank/DDBJ databases">
        <title>Genome analysis of Parmales, a sister group of diatoms, reveals the evolutionary specialization of diatoms from phago-mixotrophs to photoautotrophs.</title>
        <authorList>
            <person name="Ban H."/>
            <person name="Sato S."/>
            <person name="Yoshikawa S."/>
            <person name="Kazumasa Y."/>
            <person name="Nakamura Y."/>
            <person name="Ichinomiya M."/>
            <person name="Saitoh K."/>
            <person name="Sato N."/>
            <person name="Blanc-Mathieu R."/>
            <person name="Endo H."/>
            <person name="Kuwata A."/>
            <person name="Ogata H."/>
        </authorList>
    </citation>
    <scope>NUCLEOTIDE SEQUENCE</scope>
</reference>
<proteinExistence type="predicted"/>
<dbReference type="Pfam" id="PF00892">
    <property type="entry name" value="EamA"/>
    <property type="match status" value="1"/>
</dbReference>
<accession>A0A9W6ZPA9</accession>
<keyword evidence="4 6" id="KW-1133">Transmembrane helix</keyword>
<feature type="non-terminal residue" evidence="8">
    <location>
        <position position="1"/>
    </location>
</feature>
<sequence>SISLLTTTASRSAFLLYLNVKFVPVFEYLLTGKLAKPSVWLSALVAVIGTSLLCVDDGGAASLSPFNVGDLWSIAAAAASAMFIITLEKSAETVEEDQTVWLNAISINAVAVGALLWSVAGHGGNVAEAALDLQSTFTGNLYPLLYLGIVTTALANYLQTQGQRGVSASTASLIFALDPVWGAAFAYVILGEVRRNRDQFSINYRRRF</sequence>
<dbReference type="SUPFAM" id="SSF103481">
    <property type="entry name" value="Multidrug resistance efflux transporter EmrE"/>
    <property type="match status" value="1"/>
</dbReference>
<dbReference type="GO" id="GO:0005886">
    <property type="term" value="C:plasma membrane"/>
    <property type="evidence" value="ECO:0007669"/>
    <property type="project" value="UniProtKB-SubCell"/>
</dbReference>
<comment type="subcellular location">
    <subcellularLocation>
        <location evidence="1">Cell membrane</location>
        <topology evidence="1">Multi-pass membrane protein</topology>
    </subcellularLocation>
</comment>
<dbReference type="InterPro" id="IPR000620">
    <property type="entry name" value="EamA_dom"/>
</dbReference>
<dbReference type="InterPro" id="IPR051258">
    <property type="entry name" value="Diverse_Substrate_Transporter"/>
</dbReference>
<dbReference type="OrthoDB" id="2017960at2759"/>
<dbReference type="InterPro" id="IPR037185">
    <property type="entry name" value="EmrE-like"/>
</dbReference>